<feature type="region of interest" description="Disordered" evidence="1">
    <location>
        <begin position="145"/>
        <end position="175"/>
    </location>
</feature>
<dbReference type="PANTHER" id="PTHR23308">
    <property type="entry name" value="NUCLEAR INHIBITOR OF PROTEIN PHOSPHATASE-1"/>
    <property type="match status" value="1"/>
</dbReference>
<dbReference type="AlphaFoldDB" id="A0AAW0JTC5"/>
<dbReference type="Proteomes" id="UP001488838">
    <property type="component" value="Unassembled WGS sequence"/>
</dbReference>
<evidence type="ECO:0000313" key="3">
    <source>
        <dbReference type="Proteomes" id="UP001488838"/>
    </source>
</evidence>
<dbReference type="EMBL" id="JBBHLL010000019">
    <property type="protein sequence ID" value="KAK7829980.1"/>
    <property type="molecule type" value="Genomic_DNA"/>
</dbReference>
<feature type="compositionally biased region" description="Basic and acidic residues" evidence="1">
    <location>
        <begin position="145"/>
        <end position="157"/>
    </location>
</feature>
<reference evidence="2 3" key="1">
    <citation type="journal article" date="2023" name="bioRxiv">
        <title>Conserved and derived expression patterns and positive selection on dental genes reveal complex evolutionary context of ever-growing rodent molars.</title>
        <authorList>
            <person name="Calamari Z.T."/>
            <person name="Song A."/>
            <person name="Cohen E."/>
            <person name="Akter M."/>
            <person name="Roy R.D."/>
            <person name="Hallikas O."/>
            <person name="Christensen M.M."/>
            <person name="Li P."/>
            <person name="Marangoni P."/>
            <person name="Jernvall J."/>
            <person name="Klein O.D."/>
        </authorList>
    </citation>
    <scope>NUCLEOTIDE SEQUENCE [LARGE SCALE GENOMIC DNA]</scope>
    <source>
        <strain evidence="2">V071</strain>
    </source>
</reference>
<dbReference type="InterPro" id="IPR050923">
    <property type="entry name" value="Cell_Proc_Reg/RNA_Proc"/>
</dbReference>
<dbReference type="Gene3D" id="6.10.250.1290">
    <property type="match status" value="1"/>
</dbReference>
<keyword evidence="3" id="KW-1185">Reference proteome</keyword>
<dbReference type="Gene3D" id="2.60.200.20">
    <property type="match status" value="1"/>
</dbReference>
<evidence type="ECO:0000313" key="2">
    <source>
        <dbReference type="EMBL" id="KAK7829980.1"/>
    </source>
</evidence>
<evidence type="ECO:0000256" key="1">
    <source>
        <dbReference type="SAM" id="MobiDB-lite"/>
    </source>
</evidence>
<proteinExistence type="predicted"/>
<protein>
    <submittedName>
        <fullName evidence="2">Uncharacterized protein</fullName>
    </submittedName>
</protein>
<comment type="caution">
    <text evidence="2">The sequence shown here is derived from an EMBL/GenBank/DDBJ whole genome shotgun (WGS) entry which is preliminary data.</text>
</comment>
<gene>
    <name evidence="2" type="ORF">U0070_003435</name>
</gene>
<accession>A0AAW0JTC5</accession>
<organism evidence="2 3">
    <name type="scientific">Myodes glareolus</name>
    <name type="common">Bank vole</name>
    <name type="synonym">Clethrionomys glareolus</name>
    <dbReference type="NCBI Taxonomy" id="447135"/>
    <lineage>
        <taxon>Eukaryota</taxon>
        <taxon>Metazoa</taxon>
        <taxon>Chordata</taxon>
        <taxon>Craniata</taxon>
        <taxon>Vertebrata</taxon>
        <taxon>Euteleostomi</taxon>
        <taxon>Mammalia</taxon>
        <taxon>Eutheria</taxon>
        <taxon>Euarchontoglires</taxon>
        <taxon>Glires</taxon>
        <taxon>Rodentia</taxon>
        <taxon>Myomorpha</taxon>
        <taxon>Muroidea</taxon>
        <taxon>Cricetidae</taxon>
        <taxon>Arvicolinae</taxon>
        <taxon>Myodes</taxon>
    </lineage>
</organism>
<sequence length="254" mass="28395">MEKLIIDEKKYYLFGRNPDLFDFTIDHQSHSSVHAAHEESFLSRFQQHSWHFLGSHSSGTSQASRDSHWFSGLIWCIHKAYTLREKPQTWPSAVKGDEKMGGLDDELKGLQGLPEEETEIDNLTEFNTANGFQLSLLRREIRTFRDQRGGGRTHSQEETDGGLWLSGPGGDRKQAHTELCLQRRTLRGSQQLGIHGTALSGDLPMPYPNLVPDVDLTPVVPSAVPITSTPNLAVYNPAAVNEPKKKKPTASLLI</sequence>
<name>A0AAW0JTC5_MYOGA</name>